<dbReference type="EMBL" id="JACIDN010000007">
    <property type="protein sequence ID" value="MBB3904204.1"/>
    <property type="molecule type" value="Genomic_DNA"/>
</dbReference>
<proteinExistence type="predicted"/>
<name>A0A7W6F895_9HYPH</name>
<gene>
    <name evidence="1" type="ORF">GGR33_003723</name>
</gene>
<organism evidence="1 2">
    <name type="scientific">Methylobacterium brachythecii</name>
    <dbReference type="NCBI Taxonomy" id="1176177"/>
    <lineage>
        <taxon>Bacteria</taxon>
        <taxon>Pseudomonadati</taxon>
        <taxon>Pseudomonadota</taxon>
        <taxon>Alphaproteobacteria</taxon>
        <taxon>Hyphomicrobiales</taxon>
        <taxon>Methylobacteriaceae</taxon>
        <taxon>Methylobacterium</taxon>
    </lineage>
</organism>
<protein>
    <submittedName>
        <fullName evidence="1">Uncharacterized protein</fullName>
    </submittedName>
</protein>
<sequence>MVAAVACFLNLRAKVHPTTIAPYAGSVGMSDGPRCPRPKTAYTLRKMGHHDYTVMDGKTAVGHAFGLEAFVEGTLLWTVRAYDVDREVYSLQDAKDWLSGGDPPLPDEAV</sequence>
<dbReference type="AlphaFoldDB" id="A0A7W6F895"/>
<accession>A0A7W6F895</accession>
<evidence type="ECO:0000313" key="2">
    <source>
        <dbReference type="Proteomes" id="UP000517759"/>
    </source>
</evidence>
<dbReference type="RefSeq" id="WP_183507849.1">
    <property type="nucleotide sequence ID" value="NZ_BSPG01000018.1"/>
</dbReference>
<reference evidence="1 2" key="1">
    <citation type="submission" date="2020-08" db="EMBL/GenBank/DDBJ databases">
        <title>Genomic Encyclopedia of Type Strains, Phase IV (KMG-IV): sequencing the most valuable type-strain genomes for metagenomic binning, comparative biology and taxonomic classification.</title>
        <authorList>
            <person name="Goeker M."/>
        </authorList>
    </citation>
    <scope>NUCLEOTIDE SEQUENCE [LARGE SCALE GENOMIC DNA]</scope>
    <source>
        <strain evidence="1 2">DSM 24105</strain>
    </source>
</reference>
<dbReference type="Proteomes" id="UP000517759">
    <property type="component" value="Unassembled WGS sequence"/>
</dbReference>
<comment type="caution">
    <text evidence="1">The sequence shown here is derived from an EMBL/GenBank/DDBJ whole genome shotgun (WGS) entry which is preliminary data.</text>
</comment>
<evidence type="ECO:0000313" key="1">
    <source>
        <dbReference type="EMBL" id="MBB3904204.1"/>
    </source>
</evidence>